<dbReference type="PRINTS" id="PR00047">
    <property type="entry name" value="STROIDFINGER"/>
</dbReference>
<keyword evidence="3" id="KW-0863">Zinc-finger</keyword>
<evidence type="ECO:0000256" key="3">
    <source>
        <dbReference type="ARBA" id="ARBA00022771"/>
    </source>
</evidence>
<dbReference type="Pfam" id="PF00105">
    <property type="entry name" value="zf-C4"/>
    <property type="match status" value="1"/>
</dbReference>
<keyword evidence="8" id="KW-0675">Receptor</keyword>
<keyword evidence="4" id="KW-0862">Zinc</keyword>
<dbReference type="GO" id="GO:0043565">
    <property type="term" value="F:sequence-specific DNA binding"/>
    <property type="evidence" value="ECO:0007669"/>
    <property type="project" value="InterPro"/>
</dbReference>
<evidence type="ECO:0000256" key="9">
    <source>
        <dbReference type="ARBA" id="ARBA00023242"/>
    </source>
</evidence>
<dbReference type="EMBL" id="OV725078">
    <property type="protein sequence ID" value="CAH1392510.1"/>
    <property type="molecule type" value="Genomic_DNA"/>
</dbReference>
<evidence type="ECO:0000256" key="4">
    <source>
        <dbReference type="ARBA" id="ARBA00022833"/>
    </source>
</evidence>
<comment type="subcellular location">
    <subcellularLocation>
        <location evidence="1">Nucleus</location>
    </subcellularLocation>
</comment>
<evidence type="ECO:0000256" key="5">
    <source>
        <dbReference type="ARBA" id="ARBA00023015"/>
    </source>
</evidence>
<keyword evidence="2" id="KW-0479">Metal-binding</keyword>
<protein>
    <recommendedName>
        <fullName evidence="10">Nuclear receptor domain-containing protein</fullName>
    </recommendedName>
</protein>
<dbReference type="PANTHER" id="PTHR24083">
    <property type="entry name" value="NUCLEAR HORMONE RECEPTOR"/>
    <property type="match status" value="1"/>
</dbReference>
<dbReference type="SUPFAM" id="SSF57716">
    <property type="entry name" value="Glucocorticoid receptor-like (DNA-binding domain)"/>
    <property type="match status" value="1"/>
</dbReference>
<dbReference type="GO" id="GO:0008270">
    <property type="term" value="F:zinc ion binding"/>
    <property type="evidence" value="ECO:0007669"/>
    <property type="project" value="UniProtKB-KW"/>
</dbReference>
<evidence type="ECO:0000256" key="2">
    <source>
        <dbReference type="ARBA" id="ARBA00022723"/>
    </source>
</evidence>
<dbReference type="AlphaFoldDB" id="A0A9P0E7X4"/>
<keyword evidence="9" id="KW-0539">Nucleus</keyword>
<dbReference type="GO" id="GO:0003700">
    <property type="term" value="F:DNA-binding transcription factor activity"/>
    <property type="evidence" value="ECO:0007669"/>
    <property type="project" value="InterPro"/>
</dbReference>
<keyword evidence="7" id="KW-0804">Transcription</keyword>
<feature type="domain" description="Nuclear receptor" evidence="10">
    <location>
        <begin position="34"/>
        <end position="90"/>
    </location>
</feature>
<dbReference type="InterPro" id="IPR013088">
    <property type="entry name" value="Znf_NHR/GATA"/>
</dbReference>
<gene>
    <name evidence="11" type="ORF">NEZAVI_LOCUS3318</name>
</gene>
<evidence type="ECO:0000256" key="6">
    <source>
        <dbReference type="ARBA" id="ARBA00023125"/>
    </source>
</evidence>
<evidence type="ECO:0000313" key="11">
    <source>
        <dbReference type="EMBL" id="CAH1392510.1"/>
    </source>
</evidence>
<evidence type="ECO:0000256" key="8">
    <source>
        <dbReference type="ARBA" id="ARBA00023170"/>
    </source>
</evidence>
<keyword evidence="12" id="KW-1185">Reference proteome</keyword>
<dbReference type="Proteomes" id="UP001152798">
    <property type="component" value="Chromosome 2"/>
</dbReference>
<proteinExistence type="predicted"/>
<keyword evidence="6" id="KW-0238">DNA-binding</keyword>
<evidence type="ECO:0000256" key="1">
    <source>
        <dbReference type="ARBA" id="ARBA00004123"/>
    </source>
</evidence>
<dbReference type="Gene3D" id="3.30.50.10">
    <property type="entry name" value="Erythroid Transcription Factor GATA-1, subunit A"/>
    <property type="match status" value="1"/>
</dbReference>
<accession>A0A9P0E7X4</accession>
<dbReference type="PROSITE" id="PS00031">
    <property type="entry name" value="NUCLEAR_REC_DBD_1"/>
    <property type="match status" value="1"/>
</dbReference>
<dbReference type="InterPro" id="IPR001628">
    <property type="entry name" value="Znf_hrmn_rcpt"/>
</dbReference>
<reference evidence="11" key="1">
    <citation type="submission" date="2022-01" db="EMBL/GenBank/DDBJ databases">
        <authorList>
            <person name="King R."/>
        </authorList>
    </citation>
    <scope>NUCLEOTIDE SEQUENCE</scope>
</reference>
<dbReference type="GO" id="GO:0005634">
    <property type="term" value="C:nucleus"/>
    <property type="evidence" value="ECO:0007669"/>
    <property type="project" value="UniProtKB-SubCell"/>
</dbReference>
<dbReference type="OrthoDB" id="6598119at2759"/>
<organism evidence="11 12">
    <name type="scientific">Nezara viridula</name>
    <name type="common">Southern green stink bug</name>
    <name type="synonym">Cimex viridulus</name>
    <dbReference type="NCBI Taxonomy" id="85310"/>
    <lineage>
        <taxon>Eukaryota</taxon>
        <taxon>Metazoa</taxon>
        <taxon>Ecdysozoa</taxon>
        <taxon>Arthropoda</taxon>
        <taxon>Hexapoda</taxon>
        <taxon>Insecta</taxon>
        <taxon>Pterygota</taxon>
        <taxon>Neoptera</taxon>
        <taxon>Paraneoptera</taxon>
        <taxon>Hemiptera</taxon>
        <taxon>Heteroptera</taxon>
        <taxon>Panheteroptera</taxon>
        <taxon>Pentatomomorpha</taxon>
        <taxon>Pentatomoidea</taxon>
        <taxon>Pentatomidae</taxon>
        <taxon>Pentatominae</taxon>
        <taxon>Nezara</taxon>
    </lineage>
</organism>
<sequence length="90" mass="9995">MFRLEEYGGSRWSGTVVRASRSPVQQPAKVKSLGLSCVVCGDTSSGKHYGILACNGCSGFFKRSVRRKLIYRYMTGGANSMRLRQQLDQL</sequence>
<dbReference type="SMART" id="SM00399">
    <property type="entry name" value="ZnF_C4"/>
    <property type="match status" value="1"/>
</dbReference>
<name>A0A9P0E7X4_NEZVI</name>
<evidence type="ECO:0000313" key="12">
    <source>
        <dbReference type="Proteomes" id="UP001152798"/>
    </source>
</evidence>
<keyword evidence="5" id="KW-0805">Transcription regulation</keyword>
<dbReference type="InterPro" id="IPR050274">
    <property type="entry name" value="Nuclear_hormone_rcpt_NR2"/>
</dbReference>
<evidence type="ECO:0000259" key="10">
    <source>
        <dbReference type="PROSITE" id="PS51030"/>
    </source>
</evidence>
<dbReference type="PROSITE" id="PS51030">
    <property type="entry name" value="NUCLEAR_REC_DBD_2"/>
    <property type="match status" value="1"/>
</dbReference>
<evidence type="ECO:0000256" key="7">
    <source>
        <dbReference type="ARBA" id="ARBA00023163"/>
    </source>
</evidence>